<dbReference type="HOGENOM" id="CLU_2533607_0_0_1"/>
<protein>
    <submittedName>
        <fullName evidence="2">Uncharacterized protein</fullName>
    </submittedName>
</protein>
<dbReference type="STRING" id="936435.F8PWC8"/>
<dbReference type="EMBL" id="GL945479">
    <property type="protein sequence ID" value="EGN99933.1"/>
    <property type="molecule type" value="Genomic_DNA"/>
</dbReference>
<evidence type="ECO:0000256" key="1">
    <source>
        <dbReference type="SAM" id="SignalP"/>
    </source>
</evidence>
<dbReference type="OrthoDB" id="3231855at2759"/>
<feature type="non-terminal residue" evidence="2">
    <location>
        <position position="84"/>
    </location>
</feature>
<feature type="chain" id="PRO_5003376945" evidence="1">
    <location>
        <begin position="23"/>
        <end position="84"/>
    </location>
</feature>
<dbReference type="AlphaFoldDB" id="F8PWC8"/>
<proteinExistence type="predicted"/>
<keyword evidence="1" id="KW-0732">Signal</keyword>
<dbReference type="Proteomes" id="UP000008063">
    <property type="component" value="Unassembled WGS sequence"/>
</dbReference>
<name>F8PWC8_SERL3</name>
<evidence type="ECO:0000313" key="2">
    <source>
        <dbReference type="EMBL" id="EGN99933.1"/>
    </source>
</evidence>
<dbReference type="InParanoid" id="F8PWC8"/>
<organism evidence="3">
    <name type="scientific">Serpula lacrymans var. lacrymans (strain S7.3)</name>
    <name type="common">Dry rot fungus</name>
    <dbReference type="NCBI Taxonomy" id="936435"/>
    <lineage>
        <taxon>Eukaryota</taxon>
        <taxon>Fungi</taxon>
        <taxon>Dikarya</taxon>
        <taxon>Basidiomycota</taxon>
        <taxon>Agaricomycotina</taxon>
        <taxon>Agaricomycetes</taxon>
        <taxon>Agaricomycetidae</taxon>
        <taxon>Boletales</taxon>
        <taxon>Coniophorineae</taxon>
        <taxon>Serpulaceae</taxon>
        <taxon>Serpula</taxon>
    </lineage>
</organism>
<keyword evidence="3" id="KW-1185">Reference proteome</keyword>
<sequence length="84" mass="9312">MDSILAIASGLVFRFFVDVVSSDNVRVAGTLIGLWEGLVVHHFLSRMPRSPDPYLAFGVRIFIDFLITESLSRMVMVVVWAGIG</sequence>
<evidence type="ECO:0000313" key="3">
    <source>
        <dbReference type="Proteomes" id="UP000008063"/>
    </source>
</evidence>
<gene>
    <name evidence="2" type="ORF">SERLA73DRAFT_28936</name>
</gene>
<accession>F8PWC8</accession>
<dbReference type="OMA" id="WEGAVLY"/>
<reference evidence="3" key="1">
    <citation type="journal article" date="2011" name="Science">
        <title>The plant cell wall-decomposing machinery underlies the functional diversity of forest fungi.</title>
        <authorList>
            <person name="Eastwood D.C."/>
            <person name="Floudas D."/>
            <person name="Binder M."/>
            <person name="Majcherczyk A."/>
            <person name="Schneider P."/>
            <person name="Aerts A."/>
            <person name="Asiegbu F.O."/>
            <person name="Baker S.E."/>
            <person name="Barry K."/>
            <person name="Bendiksby M."/>
            <person name="Blumentritt M."/>
            <person name="Coutinho P.M."/>
            <person name="Cullen D."/>
            <person name="de Vries R.P."/>
            <person name="Gathman A."/>
            <person name="Goodell B."/>
            <person name="Henrissat B."/>
            <person name="Ihrmark K."/>
            <person name="Kauserud H."/>
            <person name="Kohler A."/>
            <person name="LaButti K."/>
            <person name="Lapidus A."/>
            <person name="Lavin J.L."/>
            <person name="Lee Y.-H."/>
            <person name="Lindquist E."/>
            <person name="Lilly W."/>
            <person name="Lucas S."/>
            <person name="Morin E."/>
            <person name="Murat C."/>
            <person name="Oguiza J.A."/>
            <person name="Park J."/>
            <person name="Pisabarro A.G."/>
            <person name="Riley R."/>
            <person name="Rosling A."/>
            <person name="Salamov A."/>
            <person name="Schmidt O."/>
            <person name="Schmutz J."/>
            <person name="Skrede I."/>
            <person name="Stenlid J."/>
            <person name="Wiebenga A."/>
            <person name="Xie X."/>
            <person name="Kuees U."/>
            <person name="Hibbett D.S."/>
            <person name="Hoffmeister D."/>
            <person name="Hoegberg N."/>
            <person name="Martin F."/>
            <person name="Grigoriev I.V."/>
            <person name="Watkinson S.C."/>
        </authorList>
    </citation>
    <scope>NUCLEOTIDE SEQUENCE [LARGE SCALE GENOMIC DNA]</scope>
    <source>
        <strain evidence="3">strain S7.3</strain>
    </source>
</reference>
<feature type="signal peptide" evidence="1">
    <location>
        <begin position="1"/>
        <end position="22"/>
    </location>
</feature>